<dbReference type="Proteomes" id="UP000270296">
    <property type="component" value="Unassembled WGS sequence"/>
</dbReference>
<gene>
    <name evidence="2" type="ORF">SBAD_LOCUS7984</name>
</gene>
<reference evidence="2 3" key="2">
    <citation type="submission" date="2018-11" db="EMBL/GenBank/DDBJ databases">
        <authorList>
            <consortium name="Pathogen Informatics"/>
        </authorList>
    </citation>
    <scope>NUCLEOTIDE SEQUENCE [LARGE SCALE GENOMIC DNA]</scope>
</reference>
<proteinExistence type="predicted"/>
<evidence type="ECO:0000313" key="3">
    <source>
        <dbReference type="Proteomes" id="UP000270296"/>
    </source>
</evidence>
<keyword evidence="1" id="KW-0812">Transmembrane</keyword>
<evidence type="ECO:0000256" key="1">
    <source>
        <dbReference type="SAM" id="Phobius"/>
    </source>
</evidence>
<dbReference type="AlphaFoldDB" id="A0A183IWI7"/>
<feature type="transmembrane region" description="Helical" evidence="1">
    <location>
        <begin position="25"/>
        <end position="52"/>
    </location>
</feature>
<dbReference type="EMBL" id="UZAM01011136">
    <property type="protein sequence ID" value="VDP14966.1"/>
    <property type="molecule type" value="Genomic_DNA"/>
</dbReference>
<accession>A0A183IWI7</accession>
<name>A0A183IWI7_9BILA</name>
<keyword evidence="1" id="KW-1133">Transmembrane helix</keyword>
<evidence type="ECO:0000313" key="4">
    <source>
        <dbReference type="WBParaSite" id="SBAD_0000828001-mRNA-1"/>
    </source>
</evidence>
<organism evidence="4">
    <name type="scientific">Soboliphyme baturini</name>
    <dbReference type="NCBI Taxonomy" id="241478"/>
    <lineage>
        <taxon>Eukaryota</taxon>
        <taxon>Metazoa</taxon>
        <taxon>Ecdysozoa</taxon>
        <taxon>Nematoda</taxon>
        <taxon>Enoplea</taxon>
        <taxon>Dorylaimia</taxon>
        <taxon>Dioctophymatida</taxon>
        <taxon>Dioctophymatoidea</taxon>
        <taxon>Soboliphymatidae</taxon>
        <taxon>Soboliphyme</taxon>
    </lineage>
</organism>
<protein>
    <submittedName>
        <fullName evidence="4">FAS1 domain-containing protein</fullName>
    </submittedName>
</protein>
<dbReference type="WBParaSite" id="SBAD_0000828001-mRNA-1">
    <property type="protein sequence ID" value="SBAD_0000828001-mRNA-1"/>
    <property type="gene ID" value="SBAD_0000828001"/>
</dbReference>
<keyword evidence="1" id="KW-0472">Membrane</keyword>
<reference evidence="4" key="1">
    <citation type="submission" date="2016-06" db="UniProtKB">
        <authorList>
            <consortium name="WormBaseParasite"/>
        </authorList>
    </citation>
    <scope>IDENTIFICATION</scope>
</reference>
<sequence>MSASPRQRKGIDWRRTWSSSESMHAGVISLLEVVVVATVMSITVVVVVAVGWSAAATVSESTHTHVEDVRHCSASDGQPTTCSDEVAVLIKANYPGVVDHLAKKYGFHNLGQPLSILQSFVVK</sequence>
<evidence type="ECO:0000313" key="2">
    <source>
        <dbReference type="EMBL" id="VDP14966.1"/>
    </source>
</evidence>
<keyword evidence="3" id="KW-1185">Reference proteome</keyword>